<evidence type="ECO:0000259" key="4">
    <source>
        <dbReference type="Pfam" id="PF25989"/>
    </source>
</evidence>
<keyword evidence="2 3" id="KW-0175">Coiled coil</keyword>
<dbReference type="GO" id="GO:1990961">
    <property type="term" value="P:xenobiotic detoxification by transmembrane export across the plasma membrane"/>
    <property type="evidence" value="ECO:0007669"/>
    <property type="project" value="InterPro"/>
</dbReference>
<comment type="subcellular location">
    <subcellularLocation>
        <location evidence="1">Cell envelope</location>
    </subcellularLocation>
</comment>
<evidence type="ECO:0000256" key="3">
    <source>
        <dbReference type="SAM" id="Coils"/>
    </source>
</evidence>
<sequence>MWTLRTIGLSVAGIAIVGGLVATAFRTDPVPVDLAVLARGALSVTVDADGKTRIKEVYAVAAPIAGTVLRSPVAVGDMVARGVTVVAEVQPAAPTLLDARSRAQAVAALHEAEANVKFAEAEVVRTEAQAAYAKSQYERAKALADRGTTSLTALETASQQLSLAEADRQSAEARLAMSRAALDSAAAVLVDPVAEAAEADSCCLTIRAPADGVVLSIEGKSARPVQAGAPLLTIGDPAELEIVADLLSSEATRLSIGAPATVERWGGAGVLEAELSLIEPAARTVVSALGIEEQRVDAVLDFTSPPEARAGLGQGFAVFVRIEEWRTPDALLVPLAAVFRREGRWFCYRYDDGQAREVELSIGRRDGRHAEVLAGLSAGDRVILHPPDTIGEGVAVTERAFR</sequence>
<dbReference type="Gene3D" id="2.40.50.100">
    <property type="match status" value="1"/>
</dbReference>
<reference evidence="5 6" key="1">
    <citation type="submission" date="2017-05" db="EMBL/GenBank/DDBJ databases">
        <authorList>
            <person name="Song R."/>
            <person name="Chenine A.L."/>
            <person name="Ruprecht R.M."/>
        </authorList>
    </citation>
    <scope>NUCLEOTIDE SEQUENCE [LARGE SCALE GENOMIC DNA]</scope>
    <source>
        <strain evidence="5 6">CECT 8898</strain>
    </source>
</reference>
<dbReference type="Pfam" id="PF25989">
    <property type="entry name" value="YknX_C"/>
    <property type="match status" value="1"/>
</dbReference>
<dbReference type="Proteomes" id="UP000207598">
    <property type="component" value="Unassembled WGS sequence"/>
</dbReference>
<dbReference type="Gene3D" id="2.40.420.20">
    <property type="match status" value="1"/>
</dbReference>
<dbReference type="AlphaFoldDB" id="A0A238K8M1"/>
<evidence type="ECO:0000256" key="2">
    <source>
        <dbReference type="ARBA" id="ARBA00023054"/>
    </source>
</evidence>
<dbReference type="SUPFAM" id="SSF56954">
    <property type="entry name" value="Outer membrane efflux proteins (OEP)"/>
    <property type="match status" value="1"/>
</dbReference>
<accession>A0A238K8M1</accession>
<dbReference type="InterPro" id="IPR050465">
    <property type="entry name" value="UPF0194_transport"/>
</dbReference>
<organism evidence="5 6">
    <name type="scientific">Maliponia aquimaris</name>
    <dbReference type="NCBI Taxonomy" id="1673631"/>
    <lineage>
        <taxon>Bacteria</taxon>
        <taxon>Pseudomonadati</taxon>
        <taxon>Pseudomonadota</taxon>
        <taxon>Alphaproteobacteria</taxon>
        <taxon>Rhodobacterales</taxon>
        <taxon>Paracoccaceae</taxon>
        <taxon>Maliponia</taxon>
    </lineage>
</organism>
<proteinExistence type="predicted"/>
<dbReference type="InterPro" id="IPR030190">
    <property type="entry name" value="MacA_alpha-hairpin_sf"/>
</dbReference>
<dbReference type="PANTHER" id="PTHR32347:SF29">
    <property type="entry name" value="UPF0194 MEMBRANE PROTEIN YBHG"/>
    <property type="match status" value="1"/>
</dbReference>
<feature type="coiled-coil region" evidence="3">
    <location>
        <begin position="102"/>
        <end position="129"/>
    </location>
</feature>
<gene>
    <name evidence="5" type="primary">macA</name>
    <name evidence="5" type="ORF">MAA8898_01723</name>
</gene>
<dbReference type="GO" id="GO:1990195">
    <property type="term" value="C:macrolide transmembrane transporter complex"/>
    <property type="evidence" value="ECO:0007669"/>
    <property type="project" value="InterPro"/>
</dbReference>
<evidence type="ECO:0000313" key="5">
    <source>
        <dbReference type="EMBL" id="SMX38794.1"/>
    </source>
</evidence>
<dbReference type="PANTHER" id="PTHR32347">
    <property type="entry name" value="EFFLUX SYSTEM COMPONENT YKNX-RELATED"/>
    <property type="match status" value="1"/>
</dbReference>
<dbReference type="RefSeq" id="WP_094020564.1">
    <property type="nucleotide sequence ID" value="NZ_FXYF01000004.1"/>
</dbReference>
<name>A0A238K8M1_9RHOB</name>
<feature type="domain" description="YknX-like C-terminal permuted SH3-like" evidence="4">
    <location>
        <begin position="331"/>
        <end position="397"/>
    </location>
</feature>
<protein>
    <submittedName>
        <fullName evidence="5">Macrolide export protein MacA</fullName>
    </submittedName>
</protein>
<dbReference type="GO" id="GO:0030313">
    <property type="term" value="C:cell envelope"/>
    <property type="evidence" value="ECO:0007669"/>
    <property type="project" value="UniProtKB-SubCell"/>
</dbReference>
<dbReference type="InterPro" id="IPR058637">
    <property type="entry name" value="YknX-like_C"/>
</dbReference>
<evidence type="ECO:0000313" key="6">
    <source>
        <dbReference type="Proteomes" id="UP000207598"/>
    </source>
</evidence>
<dbReference type="Gene3D" id="6.10.140.1990">
    <property type="match status" value="1"/>
</dbReference>
<evidence type="ECO:0000256" key="1">
    <source>
        <dbReference type="ARBA" id="ARBA00004196"/>
    </source>
</evidence>
<dbReference type="OrthoDB" id="9791520at2"/>
<dbReference type="EMBL" id="FXYF01000004">
    <property type="protein sequence ID" value="SMX38794.1"/>
    <property type="molecule type" value="Genomic_DNA"/>
</dbReference>
<dbReference type="GO" id="GO:0019898">
    <property type="term" value="C:extrinsic component of membrane"/>
    <property type="evidence" value="ECO:0007669"/>
    <property type="project" value="InterPro"/>
</dbReference>
<keyword evidence="6" id="KW-1185">Reference proteome</keyword>